<dbReference type="PANTHER" id="PTHR42788:SF13">
    <property type="entry name" value="ALIPHATIC SULFONATES IMPORT ATP-BINDING PROTEIN SSUB"/>
    <property type="match status" value="1"/>
</dbReference>
<dbReference type="Pfam" id="PF00005">
    <property type="entry name" value="ABC_tran"/>
    <property type="match status" value="1"/>
</dbReference>
<organism evidence="6 7">
    <name type="scientific">Alsobacter metallidurans</name>
    <dbReference type="NCBI Taxonomy" id="340221"/>
    <lineage>
        <taxon>Bacteria</taxon>
        <taxon>Pseudomonadati</taxon>
        <taxon>Pseudomonadota</taxon>
        <taxon>Alphaproteobacteria</taxon>
        <taxon>Hyphomicrobiales</taxon>
        <taxon>Alsobacteraceae</taxon>
        <taxon>Alsobacter</taxon>
    </lineage>
</organism>
<sequence>MSISLRNVGKTYRRGGMATHALDRVDLDIAEGEFVAIVGPSGCGKSTLLRLLSGLLPASTGEILVNGAPVTKPSGEMGIVFQAPVLLDWRSVRDNLLFQVEMRGLKKADYTARADDLLRRVGLAEFADRYPYELSGGMRQRCAIARSLIHDPVMLIMDEPFGALDALTREQMRLDLEALWMATRKTVLFITHSIDEAVLLSDRVVVMSPRPGRIERIIPVAMPRPRGLEGRKSPEFMRISDEITDIFLSRGVLTAGVGAGP</sequence>
<evidence type="ECO:0000259" key="5">
    <source>
        <dbReference type="PROSITE" id="PS50893"/>
    </source>
</evidence>
<feature type="domain" description="ABC transporter" evidence="5">
    <location>
        <begin position="3"/>
        <end position="234"/>
    </location>
</feature>
<dbReference type="GO" id="GO:0016887">
    <property type="term" value="F:ATP hydrolysis activity"/>
    <property type="evidence" value="ECO:0007669"/>
    <property type="project" value="InterPro"/>
</dbReference>
<evidence type="ECO:0000256" key="4">
    <source>
        <dbReference type="ARBA" id="ARBA00022840"/>
    </source>
</evidence>
<name>A0A917I808_9HYPH</name>
<keyword evidence="7" id="KW-1185">Reference proteome</keyword>
<comment type="similarity">
    <text evidence="1">Belongs to the ABC transporter superfamily.</text>
</comment>
<comment type="caution">
    <text evidence="6">The sequence shown here is derived from an EMBL/GenBank/DDBJ whole genome shotgun (WGS) entry which is preliminary data.</text>
</comment>
<accession>A0A917I808</accession>
<dbReference type="InterPro" id="IPR003439">
    <property type="entry name" value="ABC_transporter-like_ATP-bd"/>
</dbReference>
<dbReference type="AlphaFoldDB" id="A0A917I808"/>
<keyword evidence="3" id="KW-0547">Nucleotide-binding</keyword>
<dbReference type="PROSITE" id="PS50893">
    <property type="entry name" value="ABC_TRANSPORTER_2"/>
    <property type="match status" value="1"/>
</dbReference>
<dbReference type="Proteomes" id="UP000603912">
    <property type="component" value="Unassembled WGS sequence"/>
</dbReference>
<dbReference type="InterPro" id="IPR003593">
    <property type="entry name" value="AAA+_ATPase"/>
</dbReference>
<evidence type="ECO:0000313" key="7">
    <source>
        <dbReference type="Proteomes" id="UP000603912"/>
    </source>
</evidence>
<protein>
    <submittedName>
        <fullName evidence="6">ABC transporter permease</fullName>
    </submittedName>
</protein>
<dbReference type="PANTHER" id="PTHR42788">
    <property type="entry name" value="TAURINE IMPORT ATP-BINDING PROTEIN-RELATED"/>
    <property type="match status" value="1"/>
</dbReference>
<evidence type="ECO:0000256" key="3">
    <source>
        <dbReference type="ARBA" id="ARBA00022741"/>
    </source>
</evidence>
<keyword evidence="4" id="KW-0067">ATP-binding</keyword>
<evidence type="ECO:0000256" key="1">
    <source>
        <dbReference type="ARBA" id="ARBA00005417"/>
    </source>
</evidence>
<gene>
    <name evidence="6" type="ORF">GCM10007036_24900</name>
</gene>
<dbReference type="GO" id="GO:0005524">
    <property type="term" value="F:ATP binding"/>
    <property type="evidence" value="ECO:0007669"/>
    <property type="project" value="UniProtKB-KW"/>
</dbReference>
<dbReference type="InterPro" id="IPR027417">
    <property type="entry name" value="P-loop_NTPase"/>
</dbReference>
<evidence type="ECO:0000313" key="6">
    <source>
        <dbReference type="EMBL" id="GGH20958.1"/>
    </source>
</evidence>
<dbReference type="SMART" id="SM00382">
    <property type="entry name" value="AAA"/>
    <property type="match status" value="1"/>
</dbReference>
<dbReference type="InterPro" id="IPR050166">
    <property type="entry name" value="ABC_transporter_ATP-bind"/>
</dbReference>
<dbReference type="EMBL" id="BMES01000002">
    <property type="protein sequence ID" value="GGH20958.1"/>
    <property type="molecule type" value="Genomic_DNA"/>
</dbReference>
<dbReference type="CDD" id="cd03293">
    <property type="entry name" value="ABC_NrtD_SsuB_transporters"/>
    <property type="match status" value="1"/>
</dbReference>
<keyword evidence="2" id="KW-0813">Transport</keyword>
<dbReference type="RefSeq" id="WP_188518089.1">
    <property type="nucleotide sequence ID" value="NZ_BMES01000002.1"/>
</dbReference>
<dbReference type="SUPFAM" id="SSF52540">
    <property type="entry name" value="P-loop containing nucleoside triphosphate hydrolases"/>
    <property type="match status" value="1"/>
</dbReference>
<proteinExistence type="inferred from homology"/>
<dbReference type="Gene3D" id="3.40.50.300">
    <property type="entry name" value="P-loop containing nucleotide triphosphate hydrolases"/>
    <property type="match status" value="1"/>
</dbReference>
<evidence type="ECO:0000256" key="2">
    <source>
        <dbReference type="ARBA" id="ARBA00022448"/>
    </source>
</evidence>
<reference evidence="6" key="1">
    <citation type="journal article" date="2014" name="Int. J. Syst. Evol. Microbiol.">
        <title>Complete genome sequence of Corynebacterium casei LMG S-19264T (=DSM 44701T), isolated from a smear-ripened cheese.</title>
        <authorList>
            <consortium name="US DOE Joint Genome Institute (JGI-PGF)"/>
            <person name="Walter F."/>
            <person name="Albersmeier A."/>
            <person name="Kalinowski J."/>
            <person name="Ruckert C."/>
        </authorList>
    </citation>
    <scope>NUCLEOTIDE SEQUENCE</scope>
    <source>
        <strain evidence="6">CGMCC 1.12214</strain>
    </source>
</reference>
<reference evidence="6" key="2">
    <citation type="submission" date="2020-09" db="EMBL/GenBank/DDBJ databases">
        <authorList>
            <person name="Sun Q."/>
            <person name="Zhou Y."/>
        </authorList>
    </citation>
    <scope>NUCLEOTIDE SEQUENCE</scope>
    <source>
        <strain evidence="6">CGMCC 1.12214</strain>
    </source>
</reference>